<dbReference type="Proteomes" id="UP000824205">
    <property type="component" value="Unassembled WGS sequence"/>
</dbReference>
<reference evidence="1" key="1">
    <citation type="journal article" date="2021" name="PeerJ">
        <title>Extensive microbial diversity within the chicken gut microbiome revealed by metagenomics and culture.</title>
        <authorList>
            <person name="Gilroy R."/>
            <person name="Ravi A."/>
            <person name="Getino M."/>
            <person name="Pursley I."/>
            <person name="Horton D.L."/>
            <person name="Alikhan N.F."/>
            <person name="Baker D."/>
            <person name="Gharbi K."/>
            <person name="Hall N."/>
            <person name="Watson M."/>
            <person name="Adriaenssens E.M."/>
            <person name="Foster-Nyarko E."/>
            <person name="Jarju S."/>
            <person name="Secka A."/>
            <person name="Antonio M."/>
            <person name="Oren A."/>
            <person name="Chaudhuri R.R."/>
            <person name="La Ragione R."/>
            <person name="Hildebrand F."/>
            <person name="Pallen M.J."/>
        </authorList>
    </citation>
    <scope>NUCLEOTIDE SEQUENCE</scope>
    <source>
        <strain evidence="1">421</strain>
    </source>
</reference>
<organism evidence="1 2">
    <name type="scientific">Candidatus Eubacterium faecipullorum</name>
    <dbReference type="NCBI Taxonomy" id="2838571"/>
    <lineage>
        <taxon>Bacteria</taxon>
        <taxon>Bacillati</taxon>
        <taxon>Bacillota</taxon>
        <taxon>Clostridia</taxon>
        <taxon>Eubacteriales</taxon>
        <taxon>Eubacteriaceae</taxon>
        <taxon>Eubacterium</taxon>
    </lineage>
</organism>
<reference evidence="1" key="2">
    <citation type="submission" date="2021-04" db="EMBL/GenBank/DDBJ databases">
        <authorList>
            <person name="Gilroy R."/>
        </authorList>
    </citation>
    <scope>NUCLEOTIDE SEQUENCE</scope>
    <source>
        <strain evidence="1">421</strain>
    </source>
</reference>
<sequence>MKFDFSTISLYVDENETLIGIPCGESEKYGIADIDTVLLLKAPYSAKQVEDFIEKVFDACFSKKHNDESEVSTIEKYTKKKGFVNATADLTLISLVKTKEAYSIMPTFNDYEKGPLCIDDDERIVPLQYNKGELYEHIHDIIMVYMKANTFYKEQQIAEENRKKKQSEN</sequence>
<accession>A0A9D1REP1</accession>
<evidence type="ECO:0000313" key="2">
    <source>
        <dbReference type="Proteomes" id="UP000824205"/>
    </source>
</evidence>
<protein>
    <submittedName>
        <fullName evidence="1">Uncharacterized protein</fullName>
    </submittedName>
</protein>
<gene>
    <name evidence="1" type="ORF">IAA48_06810</name>
</gene>
<evidence type="ECO:0000313" key="1">
    <source>
        <dbReference type="EMBL" id="HIW86192.1"/>
    </source>
</evidence>
<dbReference type="AlphaFoldDB" id="A0A9D1REP1"/>
<proteinExistence type="predicted"/>
<name>A0A9D1REP1_9FIRM</name>
<comment type="caution">
    <text evidence="1">The sequence shown here is derived from an EMBL/GenBank/DDBJ whole genome shotgun (WGS) entry which is preliminary data.</text>
</comment>
<dbReference type="EMBL" id="DXGE01000028">
    <property type="protein sequence ID" value="HIW86192.1"/>
    <property type="molecule type" value="Genomic_DNA"/>
</dbReference>